<dbReference type="EMBL" id="JAGGMS010000001">
    <property type="protein sequence ID" value="MBP2181837.1"/>
    <property type="molecule type" value="Genomic_DNA"/>
</dbReference>
<reference evidence="1 2" key="1">
    <citation type="submission" date="2021-03" db="EMBL/GenBank/DDBJ databases">
        <title>Sequencing the genomes of 1000 actinobacteria strains.</title>
        <authorList>
            <person name="Klenk H.-P."/>
        </authorList>
    </citation>
    <scope>NUCLEOTIDE SEQUENCE [LARGE SCALE GENOMIC DNA]</scope>
    <source>
        <strain evidence="1 2">DSM 45510</strain>
    </source>
</reference>
<evidence type="ECO:0000313" key="2">
    <source>
        <dbReference type="Proteomes" id="UP000741013"/>
    </source>
</evidence>
<gene>
    <name evidence="1" type="ORF">JOM49_003363</name>
</gene>
<comment type="caution">
    <text evidence="1">The sequence shown here is derived from an EMBL/GenBank/DDBJ whole genome shotgun (WGS) entry which is preliminary data.</text>
</comment>
<dbReference type="Proteomes" id="UP000741013">
    <property type="component" value="Unassembled WGS sequence"/>
</dbReference>
<evidence type="ECO:0000313" key="1">
    <source>
        <dbReference type="EMBL" id="MBP2181837.1"/>
    </source>
</evidence>
<name>A0ABS4PQZ2_9PSEU</name>
<protein>
    <submittedName>
        <fullName evidence="1">Uncharacterized protein</fullName>
    </submittedName>
</protein>
<accession>A0ABS4PQZ2</accession>
<dbReference type="RefSeq" id="WP_209665206.1">
    <property type="nucleotide sequence ID" value="NZ_JAGGMS010000001.1"/>
</dbReference>
<organism evidence="1 2">
    <name type="scientific">Amycolatopsis magusensis</name>
    <dbReference type="NCBI Taxonomy" id="882444"/>
    <lineage>
        <taxon>Bacteria</taxon>
        <taxon>Bacillati</taxon>
        <taxon>Actinomycetota</taxon>
        <taxon>Actinomycetes</taxon>
        <taxon>Pseudonocardiales</taxon>
        <taxon>Pseudonocardiaceae</taxon>
        <taxon>Amycolatopsis</taxon>
    </lineage>
</organism>
<keyword evidence="2" id="KW-1185">Reference proteome</keyword>
<sequence length="235" mass="24418">MRTDYRGLGFDPAPGSPDAVMAAAERCARAAARLPGLPSGPASWTGTAAEGFGRRLAEVPGEVTAAGKALHAAATILDEWAGTLLANRRRAEQLDHRALRLKRSLLTASDEVDSATVTAQFSTAPGVEAQRHAAVARHEQLTRELERVLEAAHLLERDHLAEAERVTVRLRTVDSEGAEAAARVPGRAELFGGVGGALAAQSAFAADLAATVLRPAAARAEPELAAGAFAAALAR</sequence>
<proteinExistence type="predicted"/>